<gene>
    <name evidence="4" type="ORF">EHS15_18030</name>
</gene>
<dbReference type="Proteomes" id="UP000298058">
    <property type="component" value="Unassembled WGS sequence"/>
</dbReference>
<evidence type="ECO:0000256" key="1">
    <source>
        <dbReference type="ARBA" id="ARBA00022603"/>
    </source>
</evidence>
<dbReference type="CDD" id="cd02440">
    <property type="entry name" value="AdoMet_MTases"/>
    <property type="match status" value="1"/>
</dbReference>
<dbReference type="PANTHER" id="PTHR43861">
    <property type="entry name" value="TRANS-ACONITATE 2-METHYLTRANSFERASE-RELATED"/>
    <property type="match status" value="1"/>
</dbReference>
<proteinExistence type="predicted"/>
<dbReference type="OrthoDB" id="9808140at2"/>
<accession>A0A4R9LW02</accession>
<organism evidence="4 5">
    <name type="scientific">Leptospira idonii</name>
    <dbReference type="NCBI Taxonomy" id="1193500"/>
    <lineage>
        <taxon>Bacteria</taxon>
        <taxon>Pseudomonadati</taxon>
        <taxon>Spirochaetota</taxon>
        <taxon>Spirochaetia</taxon>
        <taxon>Leptospirales</taxon>
        <taxon>Leptospiraceae</taxon>
        <taxon>Leptospira</taxon>
    </lineage>
</organism>
<dbReference type="Pfam" id="PF13649">
    <property type="entry name" value="Methyltransf_25"/>
    <property type="match status" value="1"/>
</dbReference>
<dbReference type="EMBL" id="RQHW01000079">
    <property type="protein sequence ID" value="TGN17203.1"/>
    <property type="molecule type" value="Genomic_DNA"/>
</dbReference>
<evidence type="ECO:0000313" key="4">
    <source>
        <dbReference type="EMBL" id="TGN17203.1"/>
    </source>
</evidence>
<evidence type="ECO:0000313" key="5">
    <source>
        <dbReference type="Proteomes" id="UP000298058"/>
    </source>
</evidence>
<evidence type="ECO:0000256" key="2">
    <source>
        <dbReference type="ARBA" id="ARBA00022679"/>
    </source>
</evidence>
<dbReference type="GO" id="GO:0032259">
    <property type="term" value="P:methylation"/>
    <property type="evidence" value="ECO:0007669"/>
    <property type="project" value="UniProtKB-KW"/>
</dbReference>
<reference evidence="4" key="1">
    <citation type="journal article" date="2019" name="PLoS Negl. Trop. Dis.">
        <title>Revisiting the worldwide diversity of Leptospira species in the environment.</title>
        <authorList>
            <person name="Vincent A.T."/>
            <person name="Schiettekatte O."/>
            <person name="Bourhy P."/>
            <person name="Veyrier F.J."/>
            <person name="Picardeau M."/>
        </authorList>
    </citation>
    <scope>NUCLEOTIDE SEQUENCE [LARGE SCALE GENOMIC DNA]</scope>
    <source>
        <strain evidence="4">201300427</strain>
    </source>
</reference>
<protein>
    <submittedName>
        <fullName evidence="4">Methyltransferase domain-containing protein</fullName>
    </submittedName>
</protein>
<dbReference type="InterPro" id="IPR029063">
    <property type="entry name" value="SAM-dependent_MTases_sf"/>
</dbReference>
<dbReference type="InterPro" id="IPR041698">
    <property type="entry name" value="Methyltransf_25"/>
</dbReference>
<dbReference type="AlphaFoldDB" id="A0A4R9LW02"/>
<keyword evidence="2 4" id="KW-0808">Transferase</keyword>
<dbReference type="GO" id="GO:0008168">
    <property type="term" value="F:methyltransferase activity"/>
    <property type="evidence" value="ECO:0007669"/>
    <property type="project" value="UniProtKB-KW"/>
</dbReference>
<dbReference type="Gene3D" id="3.40.50.150">
    <property type="entry name" value="Vaccinia Virus protein VP39"/>
    <property type="match status" value="1"/>
</dbReference>
<keyword evidence="5" id="KW-1185">Reference proteome</keyword>
<comment type="caution">
    <text evidence="4">The sequence shown here is derived from an EMBL/GenBank/DDBJ whole genome shotgun (WGS) entry which is preliminary data.</text>
</comment>
<name>A0A4R9LW02_9LEPT</name>
<keyword evidence="1 4" id="KW-0489">Methyltransferase</keyword>
<sequence length="214" mass="24600">MTDSNQADAYANADFSEAHSSIIRTLVDLTGSRFVPKRILDLGAGSGDMTYRLHTAFPSADIYAVDGSEEMLSRNQKLFQEKGKAAGEIHWELTTLQTWIPEQPFDLIFSNSLLHHLADPFDFWGAVQRATYEESFIFVSDLFRPESFQEAEFLVNQYSGNEPDVLKKDFYNSLLAAYRIEEVESMLIRLKLDQKLKIDKISDRHWICYSRNVL</sequence>
<evidence type="ECO:0000259" key="3">
    <source>
        <dbReference type="Pfam" id="PF13649"/>
    </source>
</evidence>
<dbReference type="PANTHER" id="PTHR43861:SF1">
    <property type="entry name" value="TRANS-ACONITATE 2-METHYLTRANSFERASE"/>
    <property type="match status" value="1"/>
</dbReference>
<feature type="domain" description="Methyltransferase" evidence="3">
    <location>
        <begin position="39"/>
        <end position="120"/>
    </location>
</feature>
<dbReference type="SUPFAM" id="SSF53335">
    <property type="entry name" value="S-adenosyl-L-methionine-dependent methyltransferases"/>
    <property type="match status" value="1"/>
</dbReference>